<accession>A0A9P5Z8W3</accession>
<reference evidence="2" key="1">
    <citation type="submission" date="2020-11" db="EMBL/GenBank/DDBJ databases">
        <authorList>
            <consortium name="DOE Joint Genome Institute"/>
            <person name="Ahrendt S."/>
            <person name="Riley R."/>
            <person name="Andreopoulos W."/>
            <person name="Labutti K."/>
            <person name="Pangilinan J."/>
            <person name="Ruiz-Duenas F.J."/>
            <person name="Barrasa J.M."/>
            <person name="Sanchez-Garcia M."/>
            <person name="Camarero S."/>
            <person name="Miyauchi S."/>
            <person name="Serrano A."/>
            <person name="Linde D."/>
            <person name="Babiker R."/>
            <person name="Drula E."/>
            <person name="Ayuso-Fernandez I."/>
            <person name="Pacheco R."/>
            <person name="Padilla G."/>
            <person name="Ferreira P."/>
            <person name="Barriuso J."/>
            <person name="Kellner H."/>
            <person name="Castanera R."/>
            <person name="Alfaro M."/>
            <person name="Ramirez L."/>
            <person name="Pisabarro A.G."/>
            <person name="Kuo A."/>
            <person name="Tritt A."/>
            <person name="Lipzen A."/>
            <person name="He G."/>
            <person name="Yan M."/>
            <person name="Ng V."/>
            <person name="Cullen D."/>
            <person name="Martin F."/>
            <person name="Rosso M.-N."/>
            <person name="Henrissat B."/>
            <person name="Hibbett D."/>
            <person name="Martinez A.T."/>
            <person name="Grigoriev I.V."/>
        </authorList>
    </citation>
    <scope>NUCLEOTIDE SEQUENCE</scope>
    <source>
        <strain evidence="2">CIRM-BRFM 674</strain>
    </source>
</reference>
<proteinExistence type="predicted"/>
<gene>
    <name evidence="2" type="ORF">BDN70DRAFT_853589</name>
</gene>
<keyword evidence="1" id="KW-0472">Membrane</keyword>
<dbReference type="Proteomes" id="UP000807469">
    <property type="component" value="Unassembled WGS sequence"/>
</dbReference>
<protein>
    <recommendedName>
        <fullName evidence="4">Aminoglycoside phosphotransferase domain-containing protein</fullName>
    </recommendedName>
</protein>
<sequence length="305" mass="33382">MSQSEPFIVIDNKQDTVPDPKTIVQECHSVRKTQSRVEKAIPGVALVDDSGKTYCWVKYGGAVTMGEARTQDFVWRTLNTNADANSTHPAVRVPRVYLAFQLGYSGYIVMEHIEGETCDTSDSDVSLVAAAVEALIAIRSPTPVPGPIGGGTIFHRFFLHWESPVAYDSIAELQDHVNGILAFVGRPLRVDFEPEVAEHGLPLCPCDMNPKNFIKDRSGQIVAIDFGATCFLPTSFFAFALLLGDHFTHLISQKIEYPASPQLNALLGASYALVPFGKNTVGLKKSSRNAKIMSSSSSIKRDHDR</sequence>
<evidence type="ECO:0000256" key="1">
    <source>
        <dbReference type="SAM" id="Phobius"/>
    </source>
</evidence>
<dbReference type="OrthoDB" id="3250044at2759"/>
<feature type="transmembrane region" description="Helical" evidence="1">
    <location>
        <begin position="221"/>
        <end position="243"/>
    </location>
</feature>
<keyword evidence="1" id="KW-1133">Transmembrane helix</keyword>
<dbReference type="EMBL" id="MU155167">
    <property type="protein sequence ID" value="KAF9482340.1"/>
    <property type="molecule type" value="Genomic_DNA"/>
</dbReference>
<evidence type="ECO:0008006" key="4">
    <source>
        <dbReference type="Google" id="ProtNLM"/>
    </source>
</evidence>
<evidence type="ECO:0000313" key="2">
    <source>
        <dbReference type="EMBL" id="KAF9482340.1"/>
    </source>
</evidence>
<dbReference type="InterPro" id="IPR011009">
    <property type="entry name" value="Kinase-like_dom_sf"/>
</dbReference>
<organism evidence="2 3">
    <name type="scientific">Pholiota conissans</name>
    <dbReference type="NCBI Taxonomy" id="109636"/>
    <lineage>
        <taxon>Eukaryota</taxon>
        <taxon>Fungi</taxon>
        <taxon>Dikarya</taxon>
        <taxon>Basidiomycota</taxon>
        <taxon>Agaricomycotina</taxon>
        <taxon>Agaricomycetes</taxon>
        <taxon>Agaricomycetidae</taxon>
        <taxon>Agaricales</taxon>
        <taxon>Agaricineae</taxon>
        <taxon>Strophariaceae</taxon>
        <taxon>Pholiota</taxon>
    </lineage>
</organism>
<dbReference type="SUPFAM" id="SSF56112">
    <property type="entry name" value="Protein kinase-like (PK-like)"/>
    <property type="match status" value="1"/>
</dbReference>
<keyword evidence="1" id="KW-0812">Transmembrane</keyword>
<evidence type="ECO:0000313" key="3">
    <source>
        <dbReference type="Proteomes" id="UP000807469"/>
    </source>
</evidence>
<comment type="caution">
    <text evidence="2">The sequence shown here is derived from an EMBL/GenBank/DDBJ whole genome shotgun (WGS) entry which is preliminary data.</text>
</comment>
<keyword evidence="3" id="KW-1185">Reference proteome</keyword>
<dbReference type="AlphaFoldDB" id="A0A9P5Z8W3"/>
<name>A0A9P5Z8W3_9AGAR</name>